<organism evidence="3 4">
    <name type="scientific">Mycoplasmopsis columboralis</name>
    <dbReference type="NCBI Taxonomy" id="171282"/>
    <lineage>
        <taxon>Bacteria</taxon>
        <taxon>Bacillati</taxon>
        <taxon>Mycoplasmatota</taxon>
        <taxon>Mycoplasmoidales</taxon>
        <taxon>Metamycoplasmataceae</taxon>
        <taxon>Mycoplasmopsis</taxon>
    </lineage>
</organism>
<sequence length="280" mass="31148">MRKVFAFDLDGTLLKKNNTIDPLTQQALTLSAQNNNLNVIATGRGILKVKPLIEKQIIKDIHYCVCSNGALLWDVKTNKIHVLGKLSKEAYYILKEYALKYELVLNLDTEDFNGTFMPTKNGLQFPSWMSQKQIMDLAIVNPRTLEQIEEVVENPNSNIVQVALRNPLEIAQEVTNNIRKDLQGQASVFLTNSVYTDVNPLGISKYIGIEKVLEKENLTDRNLIAFGDSGNDCEMLSQASIGIAMGNATDEAKNVADMVIGDHQSDTIGKTLFDILKSSN</sequence>
<evidence type="ECO:0000256" key="1">
    <source>
        <dbReference type="ARBA" id="ARBA00001946"/>
    </source>
</evidence>
<dbReference type="Proteomes" id="UP000289497">
    <property type="component" value="Chromosome"/>
</dbReference>
<dbReference type="GO" id="GO:0005829">
    <property type="term" value="C:cytosol"/>
    <property type="evidence" value="ECO:0007669"/>
    <property type="project" value="TreeGrafter"/>
</dbReference>
<comment type="similarity">
    <text evidence="2">Belongs to the HAD-like hydrolase superfamily. Cof family.</text>
</comment>
<reference evidence="3 4" key="1">
    <citation type="submission" date="2019-01" db="EMBL/GenBank/DDBJ databases">
        <authorList>
            <consortium name="Pathogen Informatics"/>
        </authorList>
    </citation>
    <scope>NUCLEOTIDE SEQUENCE [LARGE SCALE GENOMIC DNA]</scope>
    <source>
        <strain evidence="3 4">NCTC10179</strain>
    </source>
</reference>
<dbReference type="KEGG" id="mcou:NCTC10179_00458"/>
<dbReference type="PROSITE" id="PS01229">
    <property type="entry name" value="COF_2"/>
    <property type="match status" value="1"/>
</dbReference>
<evidence type="ECO:0000313" key="3">
    <source>
        <dbReference type="EMBL" id="VEU76284.1"/>
    </source>
</evidence>
<dbReference type="SFLD" id="SFLDG01140">
    <property type="entry name" value="C2.B:_Phosphomannomutase_and_P"/>
    <property type="match status" value="1"/>
</dbReference>
<dbReference type="InterPro" id="IPR036412">
    <property type="entry name" value="HAD-like_sf"/>
</dbReference>
<dbReference type="RefSeq" id="WP_036435056.1">
    <property type="nucleotide sequence ID" value="NZ_LR215039.1"/>
</dbReference>
<dbReference type="GO" id="GO:0000287">
    <property type="term" value="F:magnesium ion binding"/>
    <property type="evidence" value="ECO:0007669"/>
    <property type="project" value="TreeGrafter"/>
</dbReference>
<dbReference type="PANTHER" id="PTHR10000">
    <property type="entry name" value="PHOSPHOSERINE PHOSPHATASE"/>
    <property type="match status" value="1"/>
</dbReference>
<dbReference type="InterPro" id="IPR023214">
    <property type="entry name" value="HAD_sf"/>
</dbReference>
<dbReference type="GO" id="GO:0016791">
    <property type="term" value="F:phosphatase activity"/>
    <property type="evidence" value="ECO:0007669"/>
    <property type="project" value="UniProtKB-ARBA"/>
</dbReference>
<keyword evidence="4" id="KW-1185">Reference proteome</keyword>
<proteinExistence type="inferred from homology"/>
<name>A0A449B6Q7_9BACT</name>
<protein>
    <submittedName>
        <fullName evidence="3">COF family HAD hydrolase protein</fullName>
        <ecNumber evidence="3">3.1.3.-</ecNumber>
    </submittedName>
</protein>
<dbReference type="InterPro" id="IPR000150">
    <property type="entry name" value="Cof"/>
</dbReference>
<gene>
    <name evidence="3" type="primary">yidA_1</name>
    <name evidence="3" type="ORF">NCTC10179_00458</name>
</gene>
<comment type="cofactor">
    <cofactor evidence="1">
        <name>Mg(2+)</name>
        <dbReference type="ChEBI" id="CHEBI:18420"/>
    </cofactor>
</comment>
<dbReference type="Pfam" id="PF08282">
    <property type="entry name" value="Hydrolase_3"/>
    <property type="match status" value="1"/>
</dbReference>
<keyword evidence="3" id="KW-0378">Hydrolase</keyword>
<dbReference type="Gene3D" id="3.30.1240.10">
    <property type="match status" value="1"/>
</dbReference>
<dbReference type="SUPFAM" id="SSF56784">
    <property type="entry name" value="HAD-like"/>
    <property type="match status" value="1"/>
</dbReference>
<dbReference type="EMBL" id="LR215039">
    <property type="protein sequence ID" value="VEU76284.1"/>
    <property type="molecule type" value="Genomic_DNA"/>
</dbReference>
<dbReference type="InterPro" id="IPR006379">
    <property type="entry name" value="HAD-SF_hydro_IIB"/>
</dbReference>
<evidence type="ECO:0000313" key="4">
    <source>
        <dbReference type="Proteomes" id="UP000289497"/>
    </source>
</evidence>
<dbReference type="Gene3D" id="3.40.50.1000">
    <property type="entry name" value="HAD superfamily/HAD-like"/>
    <property type="match status" value="1"/>
</dbReference>
<dbReference type="PRINTS" id="PR00119">
    <property type="entry name" value="CATATPASE"/>
</dbReference>
<dbReference type="NCBIfam" id="TIGR00099">
    <property type="entry name" value="Cof-subfamily"/>
    <property type="match status" value="1"/>
</dbReference>
<dbReference type="OrthoDB" id="384659at2"/>
<accession>A0A449B6Q7</accession>
<evidence type="ECO:0000256" key="2">
    <source>
        <dbReference type="ARBA" id="ARBA00034778"/>
    </source>
</evidence>
<dbReference type="PANTHER" id="PTHR10000:SF8">
    <property type="entry name" value="HAD SUPERFAMILY HYDROLASE-LIKE, TYPE 3"/>
    <property type="match status" value="1"/>
</dbReference>
<dbReference type="NCBIfam" id="TIGR01484">
    <property type="entry name" value="HAD-SF-IIB"/>
    <property type="match status" value="1"/>
</dbReference>
<dbReference type="SFLD" id="SFLDS00003">
    <property type="entry name" value="Haloacid_Dehalogenase"/>
    <property type="match status" value="1"/>
</dbReference>
<dbReference type="AlphaFoldDB" id="A0A449B6Q7"/>
<dbReference type="EC" id="3.1.3.-" evidence="3"/>